<evidence type="ECO:0000313" key="1">
    <source>
        <dbReference type="EMBL" id="KAH9322549.1"/>
    </source>
</evidence>
<dbReference type="Proteomes" id="UP000824469">
    <property type="component" value="Unassembled WGS sequence"/>
</dbReference>
<accession>A0AA38LFI9</accession>
<comment type="caution">
    <text evidence="1">The sequence shown here is derived from an EMBL/GenBank/DDBJ whole genome shotgun (WGS) entry which is preliminary data.</text>
</comment>
<dbReference type="AlphaFoldDB" id="A0AA38LFI9"/>
<dbReference type="EMBL" id="JAHRHJ020000003">
    <property type="protein sequence ID" value="KAH9322549.1"/>
    <property type="molecule type" value="Genomic_DNA"/>
</dbReference>
<organism evidence="1 2">
    <name type="scientific">Taxus chinensis</name>
    <name type="common">Chinese yew</name>
    <name type="synonym">Taxus wallichiana var. chinensis</name>
    <dbReference type="NCBI Taxonomy" id="29808"/>
    <lineage>
        <taxon>Eukaryota</taxon>
        <taxon>Viridiplantae</taxon>
        <taxon>Streptophyta</taxon>
        <taxon>Embryophyta</taxon>
        <taxon>Tracheophyta</taxon>
        <taxon>Spermatophyta</taxon>
        <taxon>Pinopsida</taxon>
        <taxon>Pinidae</taxon>
        <taxon>Conifers II</taxon>
        <taxon>Cupressales</taxon>
        <taxon>Taxaceae</taxon>
        <taxon>Taxus</taxon>
    </lineage>
</organism>
<feature type="non-terminal residue" evidence="1">
    <location>
        <position position="59"/>
    </location>
</feature>
<reference evidence="1 2" key="1">
    <citation type="journal article" date="2021" name="Nat. Plants">
        <title>The Taxus genome provides insights into paclitaxel biosynthesis.</title>
        <authorList>
            <person name="Xiong X."/>
            <person name="Gou J."/>
            <person name="Liao Q."/>
            <person name="Li Y."/>
            <person name="Zhou Q."/>
            <person name="Bi G."/>
            <person name="Li C."/>
            <person name="Du R."/>
            <person name="Wang X."/>
            <person name="Sun T."/>
            <person name="Guo L."/>
            <person name="Liang H."/>
            <person name="Lu P."/>
            <person name="Wu Y."/>
            <person name="Zhang Z."/>
            <person name="Ro D.K."/>
            <person name="Shang Y."/>
            <person name="Huang S."/>
            <person name="Yan J."/>
        </authorList>
    </citation>
    <scope>NUCLEOTIDE SEQUENCE [LARGE SCALE GENOMIC DNA]</scope>
    <source>
        <strain evidence="1">Ta-2019</strain>
    </source>
</reference>
<protein>
    <submittedName>
        <fullName evidence="1">Uncharacterized protein</fullName>
    </submittedName>
</protein>
<gene>
    <name evidence="1" type="ORF">KI387_017188</name>
</gene>
<proteinExistence type="predicted"/>
<evidence type="ECO:0000313" key="2">
    <source>
        <dbReference type="Proteomes" id="UP000824469"/>
    </source>
</evidence>
<feature type="non-terminal residue" evidence="1">
    <location>
        <position position="1"/>
    </location>
</feature>
<sequence>LKVPDIRLIGIKMIDMKKLMDMRRLIEEMNYDGELGLFGYPWDERYEGGNIVCKQLDKQ</sequence>
<name>A0AA38LFI9_TAXCH</name>
<keyword evidence="2" id="KW-1185">Reference proteome</keyword>